<keyword evidence="3" id="KW-1185">Reference proteome</keyword>
<dbReference type="EMBL" id="AP021874">
    <property type="protein sequence ID" value="BBO67269.1"/>
    <property type="molecule type" value="Genomic_DNA"/>
</dbReference>
<dbReference type="SUPFAM" id="SSF53098">
    <property type="entry name" value="Ribonuclease H-like"/>
    <property type="match status" value="1"/>
</dbReference>
<dbReference type="PROSITE" id="PS50994">
    <property type="entry name" value="INTEGRASE"/>
    <property type="match status" value="1"/>
</dbReference>
<dbReference type="InterPro" id="IPR048020">
    <property type="entry name" value="Transpos_IS3"/>
</dbReference>
<evidence type="ECO:0000313" key="3">
    <source>
        <dbReference type="Proteomes" id="UP000427906"/>
    </source>
</evidence>
<evidence type="ECO:0000259" key="1">
    <source>
        <dbReference type="PROSITE" id="PS50994"/>
    </source>
</evidence>
<organism evidence="2 3">
    <name type="scientific">Desulfosarcina alkanivorans</name>
    <dbReference type="NCBI Taxonomy" id="571177"/>
    <lineage>
        <taxon>Bacteria</taxon>
        <taxon>Pseudomonadati</taxon>
        <taxon>Thermodesulfobacteriota</taxon>
        <taxon>Desulfobacteria</taxon>
        <taxon>Desulfobacterales</taxon>
        <taxon>Desulfosarcinaceae</taxon>
        <taxon>Desulfosarcina</taxon>
    </lineage>
</organism>
<dbReference type="NCBIfam" id="NF033516">
    <property type="entry name" value="transpos_IS3"/>
    <property type="match status" value="1"/>
</dbReference>
<reference evidence="2 3" key="1">
    <citation type="submission" date="2019-11" db="EMBL/GenBank/DDBJ databases">
        <title>Comparative genomics of hydrocarbon-degrading Desulfosarcina strains.</title>
        <authorList>
            <person name="Watanabe M."/>
            <person name="Kojima H."/>
            <person name="Fukui M."/>
        </authorList>
    </citation>
    <scope>NUCLEOTIDE SEQUENCE [LARGE SCALE GENOMIC DNA]</scope>
    <source>
        <strain evidence="2 3">PL12</strain>
    </source>
</reference>
<accession>A0A5K7YHF0</accession>
<protein>
    <submittedName>
        <fullName evidence="2">Transposase</fullName>
    </submittedName>
</protein>
<dbReference type="Pfam" id="PF13276">
    <property type="entry name" value="HTH_21"/>
    <property type="match status" value="1"/>
</dbReference>
<proteinExistence type="predicted"/>
<dbReference type="Proteomes" id="UP000427906">
    <property type="component" value="Chromosome"/>
</dbReference>
<dbReference type="GO" id="GO:0003676">
    <property type="term" value="F:nucleic acid binding"/>
    <property type="evidence" value="ECO:0007669"/>
    <property type="project" value="InterPro"/>
</dbReference>
<name>A0A5K7YHF0_9BACT</name>
<gene>
    <name evidence="2" type="ORF">DSCA_11990</name>
</gene>
<feature type="domain" description="Integrase catalytic" evidence="1">
    <location>
        <begin position="110"/>
        <end position="270"/>
    </location>
</feature>
<dbReference type="InterPro" id="IPR050900">
    <property type="entry name" value="Transposase_IS3/IS150/IS904"/>
</dbReference>
<dbReference type="AlphaFoldDB" id="A0A5K7YHF0"/>
<dbReference type="Gene3D" id="3.30.420.10">
    <property type="entry name" value="Ribonuclease H-like superfamily/Ribonuclease H"/>
    <property type="match status" value="1"/>
</dbReference>
<dbReference type="InterPro" id="IPR036397">
    <property type="entry name" value="RNaseH_sf"/>
</dbReference>
<dbReference type="PANTHER" id="PTHR46889">
    <property type="entry name" value="TRANSPOSASE INSF FOR INSERTION SEQUENCE IS3B-RELATED"/>
    <property type="match status" value="1"/>
</dbReference>
<dbReference type="Pfam" id="PF00665">
    <property type="entry name" value="rve"/>
    <property type="match status" value="1"/>
</dbReference>
<evidence type="ECO:0000313" key="2">
    <source>
        <dbReference type="EMBL" id="BBO67269.1"/>
    </source>
</evidence>
<sequence>MVDPKDPNLSIARQCRILNIQRSTYYFRPKPIKAEDLELMRLIDEQYLKTPTWGSRSMRNHLRRLGYKINRKRVQRLMRLMGLEAIYPRPKTSRPHPEHKVYPYLLRNLDITRPNQVWCTDITYIPMKRGFMYLVAVMDWHSRKVLSWRLSNTMETDFCLEAVEEAIRRYGTPEIFNTDQGSQFTSDDFTGLLKDHGIAISMDGRGRAQDNIFIERLWWTLKYNYVYLRAFNNGSDLRKGLRGWFSFYNKERFHQALDNLTPDEVYYGLPHPFAEAA</sequence>
<dbReference type="InterPro" id="IPR012337">
    <property type="entry name" value="RNaseH-like_sf"/>
</dbReference>
<dbReference type="KEGG" id="dalk:DSCA_11990"/>
<dbReference type="GO" id="GO:0015074">
    <property type="term" value="P:DNA integration"/>
    <property type="evidence" value="ECO:0007669"/>
    <property type="project" value="InterPro"/>
</dbReference>
<dbReference type="InterPro" id="IPR025948">
    <property type="entry name" value="HTH-like_dom"/>
</dbReference>
<dbReference type="PANTHER" id="PTHR46889:SF4">
    <property type="entry name" value="TRANSPOSASE INSO FOR INSERTION SEQUENCE ELEMENT IS911B-RELATED"/>
    <property type="match status" value="1"/>
</dbReference>
<dbReference type="InterPro" id="IPR001584">
    <property type="entry name" value="Integrase_cat-core"/>
</dbReference>